<sequence>MTFRATIYLGNHRKPERSVKSKEGKVITNTGEQQNRWVEHFNEFLNRPAPLNPAKVEAAPTDLSIDVGPPTIEEISVAIRQIKSGEVKGPDNIPAEALYGSLWNNQLNGIHHSTSTSWTTKEHLIAWREQHYGSSFDTTACVRR</sequence>
<reference evidence="1 2" key="1">
    <citation type="submission" date="2018-11" db="EMBL/GenBank/DDBJ databases">
        <authorList>
            <consortium name="Pathogen Informatics"/>
        </authorList>
    </citation>
    <scope>NUCLEOTIDE SEQUENCE [LARGE SCALE GENOMIC DNA]</scope>
    <source>
        <strain>Dakar</strain>
        <strain evidence="2">Senegal</strain>
    </source>
</reference>
<dbReference type="Proteomes" id="UP000279833">
    <property type="component" value="Unassembled WGS sequence"/>
</dbReference>
<proteinExistence type="predicted"/>
<gene>
    <name evidence="1" type="ORF">SCUD_LOCUS20123</name>
</gene>
<accession>A0A3P8JT61</accession>
<keyword evidence="2" id="KW-1185">Reference proteome</keyword>
<protein>
    <submittedName>
        <fullName evidence="1">Uncharacterized protein</fullName>
    </submittedName>
</protein>
<dbReference type="EMBL" id="UZAK01043707">
    <property type="protein sequence ID" value="VDP71259.1"/>
    <property type="molecule type" value="Genomic_DNA"/>
</dbReference>
<name>A0A3P8JT61_9TREM</name>
<organism evidence="1 2">
    <name type="scientific">Schistosoma curassoni</name>
    <dbReference type="NCBI Taxonomy" id="6186"/>
    <lineage>
        <taxon>Eukaryota</taxon>
        <taxon>Metazoa</taxon>
        <taxon>Spiralia</taxon>
        <taxon>Lophotrochozoa</taxon>
        <taxon>Platyhelminthes</taxon>
        <taxon>Trematoda</taxon>
        <taxon>Digenea</taxon>
        <taxon>Strigeidida</taxon>
        <taxon>Schistosomatoidea</taxon>
        <taxon>Schistosomatidae</taxon>
        <taxon>Schistosoma</taxon>
    </lineage>
</organism>
<evidence type="ECO:0000313" key="2">
    <source>
        <dbReference type="Proteomes" id="UP000279833"/>
    </source>
</evidence>
<evidence type="ECO:0000313" key="1">
    <source>
        <dbReference type="EMBL" id="VDP71259.1"/>
    </source>
</evidence>
<dbReference type="AlphaFoldDB" id="A0A3P8JT61"/>